<evidence type="ECO:0000313" key="9">
    <source>
        <dbReference type="EMBL" id="GIG35755.1"/>
    </source>
</evidence>
<feature type="domain" description="DNA topoisomerase I catalytic core eukaryotic-type" evidence="7">
    <location>
        <begin position="88"/>
        <end position="299"/>
    </location>
</feature>
<dbReference type="InterPro" id="IPR049331">
    <property type="entry name" value="Top1B_N_bact"/>
</dbReference>
<keyword evidence="4" id="KW-0799">Topoisomerase</keyword>
<comment type="catalytic activity">
    <reaction evidence="1">
        <text>ATP-independent breakage of single-stranded DNA, followed by passage and rejoining.</text>
        <dbReference type="EC" id="5.6.2.1"/>
    </reaction>
</comment>
<evidence type="ECO:0000256" key="5">
    <source>
        <dbReference type="ARBA" id="ARBA00023125"/>
    </source>
</evidence>
<dbReference type="AlphaFoldDB" id="A0A919U5Z5"/>
<dbReference type="PROSITE" id="PS52038">
    <property type="entry name" value="TOPO_IB_2"/>
    <property type="match status" value="1"/>
</dbReference>
<comment type="similarity">
    <text evidence="2">Belongs to the type IB topoisomerase family.</text>
</comment>
<dbReference type="InterPro" id="IPR035447">
    <property type="entry name" value="DNA_topo_I_N_sf"/>
</dbReference>
<evidence type="ECO:0000256" key="2">
    <source>
        <dbReference type="ARBA" id="ARBA00006645"/>
    </source>
</evidence>
<keyword evidence="10" id="KW-1185">Reference proteome</keyword>
<gene>
    <name evidence="9" type="primary">topA_1</name>
    <name evidence="9" type="ORF">Cpa01nite_11360</name>
</gene>
<proteinExistence type="inferred from homology"/>
<keyword evidence="5" id="KW-0238">DNA-binding</keyword>
<dbReference type="SUPFAM" id="SSF56349">
    <property type="entry name" value="DNA breaking-rejoining enzymes"/>
    <property type="match status" value="1"/>
</dbReference>
<dbReference type="Pfam" id="PF01028">
    <property type="entry name" value="Topoisom_I"/>
    <property type="match status" value="1"/>
</dbReference>
<dbReference type="InterPro" id="IPR011010">
    <property type="entry name" value="DNA_brk_join_enz"/>
</dbReference>
<dbReference type="InterPro" id="IPR014711">
    <property type="entry name" value="TopoI_cat_a-hlx-sub_euk"/>
</dbReference>
<dbReference type="PRINTS" id="PR00416">
    <property type="entry name" value="EUTPISMRASEI"/>
</dbReference>
<dbReference type="GO" id="GO:0003677">
    <property type="term" value="F:DNA binding"/>
    <property type="evidence" value="ECO:0007669"/>
    <property type="project" value="UniProtKB-KW"/>
</dbReference>
<evidence type="ECO:0000259" key="7">
    <source>
        <dbReference type="Pfam" id="PF01028"/>
    </source>
</evidence>
<evidence type="ECO:0000313" key="10">
    <source>
        <dbReference type="Proteomes" id="UP000642125"/>
    </source>
</evidence>
<evidence type="ECO:0000256" key="6">
    <source>
        <dbReference type="ARBA" id="ARBA00023235"/>
    </source>
</evidence>
<dbReference type="GO" id="GO:0006265">
    <property type="term" value="P:DNA topological change"/>
    <property type="evidence" value="ECO:0007669"/>
    <property type="project" value="InterPro"/>
</dbReference>
<dbReference type="EC" id="5.6.2.1" evidence="3"/>
<keyword evidence="6" id="KW-0413">Isomerase</keyword>
<dbReference type="Gene3D" id="3.90.15.10">
    <property type="entry name" value="Topoisomerase I, Chain A, domain 3"/>
    <property type="match status" value="1"/>
</dbReference>
<feature type="domain" description="DNA topoisomerase IB N-terminal" evidence="8">
    <location>
        <begin position="27"/>
        <end position="76"/>
    </location>
</feature>
<comment type="caution">
    <text evidence="9">The sequence shown here is derived from an EMBL/GenBank/DDBJ whole genome shotgun (WGS) entry which is preliminary data.</text>
</comment>
<dbReference type="GO" id="GO:0003917">
    <property type="term" value="F:DNA topoisomerase type I (single strand cut, ATP-independent) activity"/>
    <property type="evidence" value="ECO:0007669"/>
    <property type="project" value="UniProtKB-EC"/>
</dbReference>
<dbReference type="InterPro" id="IPR013500">
    <property type="entry name" value="TopoI_cat_euk"/>
</dbReference>
<dbReference type="SUPFAM" id="SSF55869">
    <property type="entry name" value="DNA topoisomerase I domain"/>
    <property type="match status" value="1"/>
</dbReference>
<evidence type="ECO:0000256" key="3">
    <source>
        <dbReference type="ARBA" id="ARBA00012891"/>
    </source>
</evidence>
<protein>
    <recommendedName>
        <fullName evidence="3">DNA topoisomerase</fullName>
        <ecNumber evidence="3">5.6.2.1</ecNumber>
    </recommendedName>
</protein>
<dbReference type="Pfam" id="PF21338">
    <property type="entry name" value="Top1B_N_bact"/>
    <property type="match status" value="1"/>
</dbReference>
<dbReference type="Gene3D" id="3.30.66.10">
    <property type="entry name" value="DNA topoisomerase I domain"/>
    <property type="match status" value="1"/>
</dbReference>
<dbReference type="EMBL" id="BONO01000006">
    <property type="protein sequence ID" value="GIG35755.1"/>
    <property type="molecule type" value="Genomic_DNA"/>
</dbReference>
<evidence type="ECO:0000256" key="1">
    <source>
        <dbReference type="ARBA" id="ARBA00000213"/>
    </source>
</evidence>
<sequence length="336" mass="37635">MHSVPVVRLRRVRIDSPGWTRRRAGRGFSYLDVDRVTRISDPEHLDRIVALAIPPAWQDVWISPWPNGHIQAAGLDDAQRRQYLYHEQWRRRRDRLKHDHVLEVARRLPAARRSVRRDLALPGFPRAKALALAFRLLDLAYFRAGGEGYAQKNGSYGLATLRREHVQVLADDDGAETAVRFHYPAKSGQIRDVVVEDAQVAELVGTLLRRRGGGPELLAWRDDDGWHDITSAEVGADVKHRLGDDASPKDFRTWHATVLAARGLAASGEAPRSERGQRRVVSAVVKAVSHELGNTPAVCRASYIDPRVVELWAQGATIRPTRSQAVAEKETLALLS</sequence>
<organism evidence="9 10">
    <name type="scientific">Cellulomonas pakistanensis</name>
    <dbReference type="NCBI Taxonomy" id="992287"/>
    <lineage>
        <taxon>Bacteria</taxon>
        <taxon>Bacillati</taxon>
        <taxon>Actinomycetota</taxon>
        <taxon>Actinomycetes</taxon>
        <taxon>Micrococcales</taxon>
        <taxon>Cellulomonadaceae</taxon>
        <taxon>Cellulomonas</taxon>
    </lineage>
</organism>
<dbReference type="InterPro" id="IPR001631">
    <property type="entry name" value="TopoI"/>
</dbReference>
<name>A0A919U5Z5_9CELL</name>
<accession>A0A919U5Z5</accession>
<dbReference type="Gene3D" id="1.10.132.120">
    <property type="match status" value="1"/>
</dbReference>
<evidence type="ECO:0000259" key="8">
    <source>
        <dbReference type="Pfam" id="PF21338"/>
    </source>
</evidence>
<evidence type="ECO:0000256" key="4">
    <source>
        <dbReference type="ARBA" id="ARBA00023029"/>
    </source>
</evidence>
<reference evidence="9" key="1">
    <citation type="submission" date="2021-01" db="EMBL/GenBank/DDBJ databases">
        <title>Whole genome shotgun sequence of Cellulomonas pakistanensis NBRC 110800.</title>
        <authorList>
            <person name="Komaki H."/>
            <person name="Tamura T."/>
        </authorList>
    </citation>
    <scope>NUCLEOTIDE SEQUENCE</scope>
    <source>
        <strain evidence="9">NBRC 110800</strain>
    </source>
</reference>
<dbReference type="Proteomes" id="UP000642125">
    <property type="component" value="Unassembled WGS sequence"/>
</dbReference>